<accession>A0A653BW15</accession>
<proteinExistence type="predicted"/>
<keyword evidence="2" id="KW-1185">Reference proteome</keyword>
<reference evidence="1 2" key="1">
    <citation type="submission" date="2019-01" db="EMBL/GenBank/DDBJ databases">
        <authorList>
            <person name="Sayadi A."/>
        </authorList>
    </citation>
    <scope>NUCLEOTIDE SEQUENCE [LARGE SCALE GENOMIC DNA]</scope>
</reference>
<organism evidence="1 2">
    <name type="scientific">Callosobruchus maculatus</name>
    <name type="common">Southern cowpea weevil</name>
    <name type="synonym">Pulse bruchid</name>
    <dbReference type="NCBI Taxonomy" id="64391"/>
    <lineage>
        <taxon>Eukaryota</taxon>
        <taxon>Metazoa</taxon>
        <taxon>Ecdysozoa</taxon>
        <taxon>Arthropoda</taxon>
        <taxon>Hexapoda</taxon>
        <taxon>Insecta</taxon>
        <taxon>Pterygota</taxon>
        <taxon>Neoptera</taxon>
        <taxon>Endopterygota</taxon>
        <taxon>Coleoptera</taxon>
        <taxon>Polyphaga</taxon>
        <taxon>Cucujiformia</taxon>
        <taxon>Chrysomeloidea</taxon>
        <taxon>Chrysomelidae</taxon>
        <taxon>Bruchinae</taxon>
        <taxon>Bruchini</taxon>
        <taxon>Callosobruchus</taxon>
    </lineage>
</organism>
<sequence>MILLLSFHAWIVLDVTYKYSVSLRLVHPSEIQSEKIKSGDTIVNMFKQAIILLALVLAIAWAAPQRMGIPGMGNMMGGGGMMPGMGRGNMGMGNGNMMPPGGMMRGMGGRGNMLG</sequence>
<evidence type="ECO:0000313" key="1">
    <source>
        <dbReference type="EMBL" id="VEN39147.1"/>
    </source>
</evidence>
<dbReference type="AlphaFoldDB" id="A0A653BW15"/>
<protein>
    <submittedName>
        <fullName evidence="1">Uncharacterized protein</fullName>
    </submittedName>
</protein>
<name>A0A653BW15_CALMS</name>
<evidence type="ECO:0000313" key="2">
    <source>
        <dbReference type="Proteomes" id="UP000410492"/>
    </source>
</evidence>
<gene>
    <name evidence="1" type="ORF">CALMAC_LOCUS3786</name>
</gene>
<dbReference type="Proteomes" id="UP000410492">
    <property type="component" value="Unassembled WGS sequence"/>
</dbReference>
<dbReference type="EMBL" id="CAACVG010005289">
    <property type="protein sequence ID" value="VEN39147.1"/>
    <property type="molecule type" value="Genomic_DNA"/>
</dbReference>